<reference evidence="3 4" key="1">
    <citation type="submission" date="2016-11" db="EMBL/GenBank/DDBJ databases">
        <title>The macronuclear genome of Stentor coeruleus: a giant cell with tiny introns.</title>
        <authorList>
            <person name="Slabodnick M."/>
            <person name="Ruby J.G."/>
            <person name="Reiff S.B."/>
            <person name="Swart E.C."/>
            <person name="Gosai S."/>
            <person name="Prabakaran S."/>
            <person name="Witkowska E."/>
            <person name="Larue G.E."/>
            <person name="Fisher S."/>
            <person name="Freeman R.M."/>
            <person name="Gunawardena J."/>
            <person name="Chu W."/>
            <person name="Stover N.A."/>
            <person name="Gregory B.D."/>
            <person name="Nowacki M."/>
            <person name="Derisi J."/>
            <person name="Roy S.W."/>
            <person name="Marshall W.F."/>
            <person name="Sood P."/>
        </authorList>
    </citation>
    <scope>NUCLEOTIDE SEQUENCE [LARGE SCALE GENOMIC DNA]</scope>
    <source>
        <strain evidence="3">WM001</strain>
    </source>
</reference>
<evidence type="ECO:0000256" key="2">
    <source>
        <dbReference type="SAM" id="SignalP"/>
    </source>
</evidence>
<organism evidence="3 4">
    <name type="scientific">Stentor coeruleus</name>
    <dbReference type="NCBI Taxonomy" id="5963"/>
    <lineage>
        <taxon>Eukaryota</taxon>
        <taxon>Sar</taxon>
        <taxon>Alveolata</taxon>
        <taxon>Ciliophora</taxon>
        <taxon>Postciliodesmatophora</taxon>
        <taxon>Heterotrichea</taxon>
        <taxon>Heterotrichida</taxon>
        <taxon>Stentoridae</taxon>
        <taxon>Stentor</taxon>
    </lineage>
</organism>
<comment type="caution">
    <text evidence="3">The sequence shown here is derived from an EMBL/GenBank/DDBJ whole genome shotgun (WGS) entry which is preliminary data.</text>
</comment>
<accession>A0A1R2D4E4</accession>
<protein>
    <submittedName>
        <fullName evidence="3">Uncharacterized protein</fullName>
    </submittedName>
</protein>
<proteinExistence type="predicted"/>
<dbReference type="AlphaFoldDB" id="A0A1R2D4E4"/>
<feature type="chain" id="PRO_5012548653" evidence="2">
    <location>
        <begin position="19"/>
        <end position="275"/>
    </location>
</feature>
<feature type="signal peptide" evidence="2">
    <location>
        <begin position="1"/>
        <end position="18"/>
    </location>
</feature>
<sequence>MLLSISVLGTLCIYLASGFDSLSVQSKFSSILENLESLETSTKSTYRSIQSYCECQLSKSESSISQITQQISDTSFKISSVTMPKLMQRRFRKMDVEEKMDLNRKERSENSALFKQVDDHVESQKQKINNLINEIQGSSVFGYLESNLNNLINLLEKNKNGFDIVDERLEALFVQFRNEYTGATPFIIDLEAEIDELNEQLIELKDELKDLEEEYQLFKDWCKGQKKGLDDVFNMHETQSKSAKLFDQVLVDLDGELADYVMQRVQESLGKLNDE</sequence>
<keyword evidence="4" id="KW-1185">Reference proteome</keyword>
<dbReference type="Proteomes" id="UP000187209">
    <property type="component" value="Unassembled WGS sequence"/>
</dbReference>
<evidence type="ECO:0000256" key="1">
    <source>
        <dbReference type="SAM" id="Coils"/>
    </source>
</evidence>
<evidence type="ECO:0000313" key="4">
    <source>
        <dbReference type="Proteomes" id="UP000187209"/>
    </source>
</evidence>
<feature type="coiled-coil region" evidence="1">
    <location>
        <begin position="187"/>
        <end position="221"/>
    </location>
</feature>
<dbReference type="EMBL" id="MPUH01000003">
    <property type="protein sequence ID" value="OMJ96129.1"/>
    <property type="molecule type" value="Genomic_DNA"/>
</dbReference>
<name>A0A1R2D4E4_9CILI</name>
<gene>
    <name evidence="3" type="ORF">SteCoe_306</name>
</gene>
<keyword evidence="1" id="KW-0175">Coiled coil</keyword>
<keyword evidence="2" id="KW-0732">Signal</keyword>
<evidence type="ECO:0000313" key="3">
    <source>
        <dbReference type="EMBL" id="OMJ96129.1"/>
    </source>
</evidence>